<evidence type="ECO:0000313" key="4">
    <source>
        <dbReference type="EMBL" id="MRX52472.1"/>
    </source>
</evidence>
<dbReference type="PANTHER" id="PTHR43072">
    <property type="entry name" value="N-ACETYLTRANSFERASE"/>
    <property type="match status" value="1"/>
</dbReference>
<dbReference type="AlphaFoldDB" id="A0A6I2M512"/>
<dbReference type="CDD" id="cd04301">
    <property type="entry name" value="NAT_SF"/>
    <property type="match status" value="1"/>
</dbReference>
<evidence type="ECO:0000256" key="1">
    <source>
        <dbReference type="ARBA" id="ARBA00022679"/>
    </source>
</evidence>
<dbReference type="PROSITE" id="PS51186">
    <property type="entry name" value="GNAT"/>
    <property type="match status" value="1"/>
</dbReference>
<comment type="caution">
    <text evidence="4">The sequence shown here is derived from an EMBL/GenBank/DDBJ whole genome shotgun (WGS) entry which is preliminary data.</text>
</comment>
<feature type="domain" description="N-acetyltransferase" evidence="3">
    <location>
        <begin position="3"/>
        <end position="161"/>
    </location>
</feature>
<keyword evidence="2" id="KW-0012">Acyltransferase</keyword>
<evidence type="ECO:0000259" key="3">
    <source>
        <dbReference type="PROSITE" id="PS51186"/>
    </source>
</evidence>
<dbReference type="InterPro" id="IPR000182">
    <property type="entry name" value="GNAT_dom"/>
</dbReference>
<sequence>MDYQIKKMTDSDWDQVRAIYLEGIATGNATFETDAPSFESWNESHSKTCRLVAKEGNKILGWAALSAVSGRCVYAGVADVSIYIGKSYKGGGIGTALLRSLIELSEKEGFWTLQAGIFPENISSLKLHKKAGFREVGIRERIGKMNGGWRDVALLERRSGRI</sequence>
<protein>
    <submittedName>
        <fullName evidence="4">GNAT family N-acetyltransferase</fullName>
    </submittedName>
</protein>
<evidence type="ECO:0000313" key="5">
    <source>
        <dbReference type="Proteomes" id="UP000441585"/>
    </source>
</evidence>
<dbReference type="RefSeq" id="WP_154317833.1">
    <property type="nucleotide sequence ID" value="NZ_CAJFZX010000002.1"/>
</dbReference>
<dbReference type="GO" id="GO:0016747">
    <property type="term" value="F:acyltransferase activity, transferring groups other than amino-acyl groups"/>
    <property type="evidence" value="ECO:0007669"/>
    <property type="project" value="InterPro"/>
</dbReference>
<dbReference type="Proteomes" id="UP000441585">
    <property type="component" value="Unassembled WGS sequence"/>
</dbReference>
<reference evidence="4 5" key="1">
    <citation type="submission" date="2019-11" db="EMBL/GenBank/DDBJ databases">
        <title>Bacillus idriensis genome.</title>
        <authorList>
            <person name="Konopka E.N."/>
            <person name="Newman J.D."/>
        </authorList>
    </citation>
    <scope>NUCLEOTIDE SEQUENCE [LARGE SCALE GENOMIC DNA]</scope>
    <source>
        <strain evidence="4 5">DSM 19097</strain>
    </source>
</reference>
<organism evidence="4 5">
    <name type="scientific">Metabacillus idriensis</name>
    <dbReference type="NCBI Taxonomy" id="324768"/>
    <lineage>
        <taxon>Bacteria</taxon>
        <taxon>Bacillati</taxon>
        <taxon>Bacillota</taxon>
        <taxon>Bacilli</taxon>
        <taxon>Bacillales</taxon>
        <taxon>Bacillaceae</taxon>
        <taxon>Metabacillus</taxon>
    </lineage>
</organism>
<evidence type="ECO:0000256" key="2">
    <source>
        <dbReference type="ARBA" id="ARBA00023315"/>
    </source>
</evidence>
<dbReference type="SUPFAM" id="SSF55729">
    <property type="entry name" value="Acyl-CoA N-acyltransferases (Nat)"/>
    <property type="match status" value="1"/>
</dbReference>
<keyword evidence="5" id="KW-1185">Reference proteome</keyword>
<dbReference type="PANTHER" id="PTHR43072:SF23">
    <property type="entry name" value="UPF0039 PROTEIN C11D3.02C"/>
    <property type="match status" value="1"/>
</dbReference>
<dbReference type="Pfam" id="PF00583">
    <property type="entry name" value="Acetyltransf_1"/>
    <property type="match status" value="1"/>
</dbReference>
<dbReference type="Gene3D" id="3.40.630.30">
    <property type="match status" value="1"/>
</dbReference>
<keyword evidence="1 4" id="KW-0808">Transferase</keyword>
<accession>A0A6I2M512</accession>
<name>A0A6I2M512_9BACI</name>
<proteinExistence type="predicted"/>
<dbReference type="EMBL" id="WKKF01000001">
    <property type="protein sequence ID" value="MRX52472.1"/>
    <property type="molecule type" value="Genomic_DNA"/>
</dbReference>
<gene>
    <name evidence="4" type="ORF">GJU41_00690</name>
</gene>
<dbReference type="InterPro" id="IPR016181">
    <property type="entry name" value="Acyl_CoA_acyltransferase"/>
</dbReference>